<sequence length="89" mass="9683">MNGDLNEGPLAPASTVAPPPKLTGREKRRLRRRRRIIGEEILAWLLVPLIVLAGYWAVTAGLSAMGTSPSAVLDQLNQIKLALEKKRGT</sequence>
<accession>A0A437PBU7</accession>
<feature type="region of interest" description="Disordered" evidence="1">
    <location>
        <begin position="1"/>
        <end position="27"/>
    </location>
</feature>
<comment type="caution">
    <text evidence="3">The sequence shown here is derived from an EMBL/GenBank/DDBJ whole genome shotgun (WGS) entry which is preliminary data.</text>
</comment>
<protein>
    <submittedName>
        <fullName evidence="3">Uncharacterized protein</fullName>
    </submittedName>
</protein>
<gene>
    <name evidence="3" type="ORF">EOE48_07235</name>
</gene>
<keyword evidence="2" id="KW-0472">Membrane</keyword>
<dbReference type="Proteomes" id="UP000286997">
    <property type="component" value="Unassembled WGS sequence"/>
</dbReference>
<evidence type="ECO:0000313" key="3">
    <source>
        <dbReference type="EMBL" id="RVU19736.1"/>
    </source>
</evidence>
<proteinExistence type="predicted"/>
<evidence type="ECO:0000256" key="1">
    <source>
        <dbReference type="SAM" id="MobiDB-lite"/>
    </source>
</evidence>
<organism evidence="3 4">
    <name type="scientific">Methylobacterium oryzihabitans</name>
    <dbReference type="NCBI Taxonomy" id="2499852"/>
    <lineage>
        <taxon>Bacteria</taxon>
        <taxon>Pseudomonadati</taxon>
        <taxon>Pseudomonadota</taxon>
        <taxon>Alphaproteobacteria</taxon>
        <taxon>Hyphomicrobiales</taxon>
        <taxon>Methylobacteriaceae</taxon>
        <taxon>Methylobacterium</taxon>
    </lineage>
</organism>
<keyword evidence="2" id="KW-0812">Transmembrane</keyword>
<reference evidence="3 4" key="1">
    <citation type="submission" date="2019-01" db="EMBL/GenBank/DDBJ databases">
        <authorList>
            <person name="Chen W.-M."/>
        </authorList>
    </citation>
    <scope>NUCLEOTIDE SEQUENCE [LARGE SCALE GENOMIC DNA]</scope>
    <source>
        <strain evidence="3 4">TER-1</strain>
    </source>
</reference>
<dbReference type="OrthoDB" id="8020462at2"/>
<dbReference type="AlphaFoldDB" id="A0A437PBU7"/>
<feature type="transmembrane region" description="Helical" evidence="2">
    <location>
        <begin position="36"/>
        <end position="58"/>
    </location>
</feature>
<evidence type="ECO:0000313" key="4">
    <source>
        <dbReference type="Proteomes" id="UP000286997"/>
    </source>
</evidence>
<keyword evidence="2" id="KW-1133">Transmembrane helix</keyword>
<keyword evidence="4" id="KW-1185">Reference proteome</keyword>
<dbReference type="RefSeq" id="WP_127728120.1">
    <property type="nucleotide sequence ID" value="NZ_SACP01000005.1"/>
</dbReference>
<evidence type="ECO:0000256" key="2">
    <source>
        <dbReference type="SAM" id="Phobius"/>
    </source>
</evidence>
<dbReference type="EMBL" id="SACP01000005">
    <property type="protein sequence ID" value="RVU19736.1"/>
    <property type="molecule type" value="Genomic_DNA"/>
</dbReference>
<name>A0A437PBU7_9HYPH</name>